<accession>A0A2N9IHQ1</accession>
<protein>
    <submittedName>
        <fullName evidence="1">Uncharacterized protein</fullName>
    </submittedName>
</protein>
<dbReference type="AlphaFoldDB" id="A0A2N9IHQ1"/>
<gene>
    <name evidence="1" type="ORF">FSB_LOCUS52214</name>
</gene>
<organism evidence="1">
    <name type="scientific">Fagus sylvatica</name>
    <name type="common">Beechnut</name>
    <dbReference type="NCBI Taxonomy" id="28930"/>
    <lineage>
        <taxon>Eukaryota</taxon>
        <taxon>Viridiplantae</taxon>
        <taxon>Streptophyta</taxon>
        <taxon>Embryophyta</taxon>
        <taxon>Tracheophyta</taxon>
        <taxon>Spermatophyta</taxon>
        <taxon>Magnoliopsida</taxon>
        <taxon>eudicotyledons</taxon>
        <taxon>Gunneridae</taxon>
        <taxon>Pentapetalae</taxon>
        <taxon>rosids</taxon>
        <taxon>fabids</taxon>
        <taxon>Fagales</taxon>
        <taxon>Fagaceae</taxon>
        <taxon>Fagus</taxon>
    </lineage>
</organism>
<sequence length="105" mass="11381">MTGVCVFAVGFVVGFAAVWVSRGSRCPDPVSAAQTQRSGFRLGFSWASLPRSGLSSLSAAPDPVSAGEEKAVAPDPVQLEMWGIRWCWGCFMFYLGVKSEIFYNH</sequence>
<dbReference type="EMBL" id="OIVN01005879">
    <property type="protein sequence ID" value="SPD24332.1"/>
    <property type="molecule type" value="Genomic_DNA"/>
</dbReference>
<name>A0A2N9IHQ1_FAGSY</name>
<reference evidence="1" key="1">
    <citation type="submission" date="2018-02" db="EMBL/GenBank/DDBJ databases">
        <authorList>
            <person name="Cohen D.B."/>
            <person name="Kent A.D."/>
        </authorList>
    </citation>
    <scope>NUCLEOTIDE SEQUENCE</scope>
</reference>
<proteinExistence type="predicted"/>
<evidence type="ECO:0000313" key="1">
    <source>
        <dbReference type="EMBL" id="SPD24332.1"/>
    </source>
</evidence>